<dbReference type="Pfam" id="PF04264">
    <property type="entry name" value="YceI"/>
    <property type="match status" value="1"/>
</dbReference>
<dbReference type="PIRSF" id="PIRSF029811">
    <property type="entry name" value="UCP029811"/>
    <property type="match status" value="1"/>
</dbReference>
<evidence type="ECO:0000259" key="2">
    <source>
        <dbReference type="SMART" id="SM00867"/>
    </source>
</evidence>
<keyword evidence="1" id="KW-0472">Membrane</keyword>
<accession>A0A3E0TVH9</accession>
<proteinExistence type="predicted"/>
<name>A0A3E0TVH9_9GAMM</name>
<dbReference type="InterPro" id="IPR036761">
    <property type="entry name" value="TTHA0802/YceI-like_sf"/>
</dbReference>
<comment type="caution">
    <text evidence="3">The sequence shown here is derived from an EMBL/GenBank/DDBJ whole genome shotgun (WGS) entry which is preliminary data.</text>
</comment>
<reference evidence="3 4" key="1">
    <citation type="submission" date="2018-08" db="EMBL/GenBank/DDBJ databases">
        <title>Thalassotalea euphylliae genome.</title>
        <authorList>
            <person name="Summers S."/>
            <person name="Rice S.A."/>
            <person name="Freckelton M.L."/>
            <person name="Nedved B.T."/>
            <person name="Hadfield M.G."/>
        </authorList>
    </citation>
    <scope>NUCLEOTIDE SEQUENCE [LARGE SCALE GENOMIC DNA]</scope>
    <source>
        <strain evidence="3 4">H1</strain>
    </source>
</reference>
<evidence type="ECO:0000313" key="4">
    <source>
        <dbReference type="Proteomes" id="UP000256478"/>
    </source>
</evidence>
<gene>
    <name evidence="3" type="ORF">DXX93_19040</name>
</gene>
<dbReference type="SUPFAM" id="SSF101874">
    <property type="entry name" value="YceI-like"/>
    <property type="match status" value="1"/>
</dbReference>
<evidence type="ECO:0000256" key="1">
    <source>
        <dbReference type="SAM" id="Phobius"/>
    </source>
</evidence>
<sequence>MPSASFNDGLRDCKRERKKRYNNQLQGIVMRRLVTLTTFSALFSLLVTLPTFAGWQLSDEASQLSFVTTKNSDIAETHSFESLSGDINAQGQVSFHINLASVNTAIAIRDQRMQKLLFELDRFTTAEFTGKVDIRFIEALPVGQIKYLPLAGDIRLHGNKQAVTTKVQLIKLASNRFAVNTVKPVLLNANQYGLVAGIEKLRAIAGLNLISNTVPVTFNLVFEYQTN</sequence>
<dbReference type="Gene3D" id="2.40.128.110">
    <property type="entry name" value="Lipid/polyisoprenoid-binding, YceI-like"/>
    <property type="match status" value="1"/>
</dbReference>
<feature type="transmembrane region" description="Helical" evidence="1">
    <location>
        <begin position="33"/>
        <end position="55"/>
    </location>
</feature>
<dbReference type="InterPro" id="IPR027016">
    <property type="entry name" value="UCP029811"/>
</dbReference>
<dbReference type="AlphaFoldDB" id="A0A3E0TVH9"/>
<dbReference type="SMART" id="SM00867">
    <property type="entry name" value="YceI"/>
    <property type="match status" value="1"/>
</dbReference>
<evidence type="ECO:0000313" key="3">
    <source>
        <dbReference type="EMBL" id="REL28454.1"/>
    </source>
</evidence>
<organism evidence="3 4">
    <name type="scientific">Thalassotalea euphylliae</name>
    <dbReference type="NCBI Taxonomy" id="1655234"/>
    <lineage>
        <taxon>Bacteria</taxon>
        <taxon>Pseudomonadati</taxon>
        <taxon>Pseudomonadota</taxon>
        <taxon>Gammaproteobacteria</taxon>
        <taxon>Alteromonadales</taxon>
        <taxon>Colwelliaceae</taxon>
        <taxon>Thalassotalea</taxon>
    </lineage>
</organism>
<protein>
    <submittedName>
        <fullName evidence="3">YceI family protein</fullName>
    </submittedName>
</protein>
<keyword evidence="1" id="KW-0812">Transmembrane</keyword>
<dbReference type="Proteomes" id="UP000256478">
    <property type="component" value="Unassembled WGS sequence"/>
</dbReference>
<keyword evidence="1" id="KW-1133">Transmembrane helix</keyword>
<feature type="domain" description="Lipid/polyisoprenoid-binding YceI-like" evidence="2">
    <location>
        <begin position="54"/>
        <end position="223"/>
    </location>
</feature>
<dbReference type="EMBL" id="QUOU01000001">
    <property type="protein sequence ID" value="REL28454.1"/>
    <property type="molecule type" value="Genomic_DNA"/>
</dbReference>
<dbReference type="InterPro" id="IPR007372">
    <property type="entry name" value="Lipid/polyisoprenoid-bd_YceI"/>
</dbReference>